<feature type="chain" id="PRO_5032757752" description="Ice-binding protein C-terminal domain-containing protein" evidence="1">
    <location>
        <begin position="27"/>
        <end position="208"/>
    </location>
</feature>
<evidence type="ECO:0000313" key="3">
    <source>
        <dbReference type="EMBL" id="MBB5713071.1"/>
    </source>
</evidence>
<organism evidence="3 4">
    <name type="scientific">Sphingomonas xinjiangensis</name>
    <dbReference type="NCBI Taxonomy" id="643568"/>
    <lineage>
        <taxon>Bacteria</taxon>
        <taxon>Pseudomonadati</taxon>
        <taxon>Pseudomonadota</taxon>
        <taxon>Alphaproteobacteria</taxon>
        <taxon>Sphingomonadales</taxon>
        <taxon>Sphingomonadaceae</taxon>
        <taxon>Sphingomonas</taxon>
    </lineage>
</organism>
<dbReference type="AlphaFoldDB" id="A0A840YTM3"/>
<evidence type="ECO:0000313" key="4">
    <source>
        <dbReference type="Proteomes" id="UP000527143"/>
    </source>
</evidence>
<accession>A0A840YTM3</accession>
<name>A0A840YTM3_9SPHN</name>
<dbReference type="Pfam" id="PF07589">
    <property type="entry name" value="PEP-CTERM"/>
    <property type="match status" value="1"/>
</dbReference>
<reference evidence="3 4" key="1">
    <citation type="submission" date="2020-08" db="EMBL/GenBank/DDBJ databases">
        <title>Genomic Encyclopedia of Type Strains, Phase IV (KMG-IV): sequencing the most valuable type-strain genomes for metagenomic binning, comparative biology and taxonomic classification.</title>
        <authorList>
            <person name="Goeker M."/>
        </authorList>
    </citation>
    <scope>NUCLEOTIDE SEQUENCE [LARGE SCALE GENOMIC DNA]</scope>
    <source>
        <strain evidence="3 4">DSM 26736</strain>
    </source>
</reference>
<keyword evidence="1" id="KW-0732">Signal</keyword>
<keyword evidence="4" id="KW-1185">Reference proteome</keyword>
<evidence type="ECO:0000256" key="1">
    <source>
        <dbReference type="SAM" id="SignalP"/>
    </source>
</evidence>
<proteinExistence type="predicted"/>
<feature type="domain" description="Ice-binding protein C-terminal" evidence="2">
    <location>
        <begin position="173"/>
        <end position="197"/>
    </location>
</feature>
<feature type="signal peptide" evidence="1">
    <location>
        <begin position="1"/>
        <end position="26"/>
    </location>
</feature>
<gene>
    <name evidence="3" type="ORF">FHT02_004333</name>
</gene>
<dbReference type="EMBL" id="JACIJF010000040">
    <property type="protein sequence ID" value="MBB5713071.1"/>
    <property type="molecule type" value="Genomic_DNA"/>
</dbReference>
<evidence type="ECO:0000259" key="2">
    <source>
        <dbReference type="Pfam" id="PF07589"/>
    </source>
</evidence>
<dbReference type="InterPro" id="IPR013424">
    <property type="entry name" value="Ice-binding_C"/>
</dbReference>
<dbReference type="Proteomes" id="UP000527143">
    <property type="component" value="Unassembled WGS sequence"/>
</dbReference>
<dbReference type="RefSeq" id="WP_184092074.1">
    <property type="nucleotide sequence ID" value="NZ_JACIJF010000040.1"/>
</dbReference>
<sequence>MRIHGASGSLIAACALLSSAGVPASAAIIEYGFAGTLSQAENNGPPGSDPGTSGFFQVGQTFSGKVTYDTDLPGFEDEFTSQFPLMGFNIEIGGVDFSSRFFPRLIGREVGGTLSFVSGGASQGGGASLTFDLGSYAFSYPTLQQLQGKTAQFTYQDFQPFGGLAAGQTTITAVPEPSTWAFAIIGMAFTGSMMRRKRSAPARQIAFG</sequence>
<protein>
    <recommendedName>
        <fullName evidence="2">Ice-binding protein C-terminal domain-containing protein</fullName>
    </recommendedName>
</protein>
<comment type="caution">
    <text evidence="3">The sequence shown here is derived from an EMBL/GenBank/DDBJ whole genome shotgun (WGS) entry which is preliminary data.</text>
</comment>